<evidence type="ECO:0000256" key="2">
    <source>
        <dbReference type="SAM" id="Phobius"/>
    </source>
</evidence>
<keyword evidence="4" id="KW-1185">Reference proteome</keyword>
<feature type="compositionally biased region" description="Basic and acidic residues" evidence="1">
    <location>
        <begin position="51"/>
        <end position="61"/>
    </location>
</feature>
<dbReference type="RefSeq" id="WP_093143163.1">
    <property type="nucleotide sequence ID" value="NZ_FOXF01000045.1"/>
</dbReference>
<protein>
    <submittedName>
        <fullName evidence="3">Uncharacterized protein</fullName>
    </submittedName>
</protein>
<evidence type="ECO:0000313" key="3">
    <source>
        <dbReference type="EMBL" id="SFP62579.1"/>
    </source>
</evidence>
<feature type="compositionally biased region" description="Low complexity" evidence="1">
    <location>
        <begin position="117"/>
        <end position="131"/>
    </location>
</feature>
<gene>
    <name evidence="3" type="ORF">SAMN02910344_01901</name>
</gene>
<dbReference type="EMBL" id="FOXF01000045">
    <property type="protein sequence ID" value="SFP62579.1"/>
    <property type="molecule type" value="Genomic_DNA"/>
</dbReference>
<feature type="compositionally biased region" description="Polar residues" evidence="1">
    <location>
        <begin position="15"/>
        <end position="26"/>
    </location>
</feature>
<evidence type="ECO:0000313" key="4">
    <source>
        <dbReference type="Proteomes" id="UP000243745"/>
    </source>
</evidence>
<organism evidence="3 4">
    <name type="scientific">Ruminobacter amylophilus</name>
    <dbReference type="NCBI Taxonomy" id="867"/>
    <lineage>
        <taxon>Bacteria</taxon>
        <taxon>Pseudomonadati</taxon>
        <taxon>Pseudomonadota</taxon>
        <taxon>Gammaproteobacteria</taxon>
        <taxon>Aeromonadales</taxon>
        <taxon>Succinivibrionaceae</taxon>
        <taxon>Ruminobacter</taxon>
    </lineage>
</organism>
<feature type="compositionally biased region" description="Basic and acidic residues" evidence="1">
    <location>
        <begin position="148"/>
        <end position="167"/>
    </location>
</feature>
<keyword evidence="2" id="KW-1133">Transmembrane helix</keyword>
<evidence type="ECO:0000256" key="1">
    <source>
        <dbReference type="SAM" id="MobiDB-lite"/>
    </source>
</evidence>
<sequence>MFRKKNNRSADKGQSEQVTEVMNGNLPNGGGLQEPPEDPSVSGKVSPSDDSAEKESVHPVDLESISGVVRVTAAEMGIGNAAGGKASAGVSGQDSSSGKNTESSVSSSEESAKEENSAGSSRKSSRSSGKSEALEAADAGNVKADNPVSEKKGGSGDSEVKTSERGNRGRKSSGKRISGEEVTAATGAGDSDKDKGDSAATAGKAAKKRRVTGKKPQPEDPVEKKFFRLSLVLIIIVVSWFFYKCIFPYIEDAWFTRFSEPALYQSNGHYTEFHLRLNVIPLLLKERGITLPYRISDDVILKDVTAGPGSTLNMHYELSPAFAEFQEPDEVYMYMCSSRFIREQILTKVDSYRLLYSVNGKDFAELEIEDDSCSGITYD</sequence>
<feature type="transmembrane region" description="Helical" evidence="2">
    <location>
        <begin position="226"/>
        <end position="243"/>
    </location>
</feature>
<feature type="compositionally biased region" description="Low complexity" evidence="1">
    <location>
        <begin position="81"/>
        <end position="109"/>
    </location>
</feature>
<accession>A0A662ZKH6</accession>
<feature type="region of interest" description="Disordered" evidence="1">
    <location>
        <begin position="81"/>
        <end position="219"/>
    </location>
</feature>
<feature type="region of interest" description="Disordered" evidence="1">
    <location>
        <begin position="1"/>
        <end position="65"/>
    </location>
</feature>
<keyword evidence="2" id="KW-0812">Transmembrane</keyword>
<keyword evidence="2" id="KW-0472">Membrane</keyword>
<reference evidence="3 4" key="1">
    <citation type="submission" date="2016-10" db="EMBL/GenBank/DDBJ databases">
        <authorList>
            <person name="Varghese N."/>
            <person name="Submissions S."/>
        </authorList>
    </citation>
    <scope>NUCLEOTIDE SEQUENCE [LARGE SCALE GENOMIC DNA]</scope>
    <source>
        <strain evidence="3 4">DSM 1361</strain>
    </source>
</reference>
<name>A0A662ZKH6_9GAMM</name>
<dbReference type="AlphaFoldDB" id="A0A662ZKH6"/>
<proteinExistence type="predicted"/>
<dbReference type="Proteomes" id="UP000243745">
    <property type="component" value="Unassembled WGS sequence"/>
</dbReference>